<accession>A0A846TJI8</accession>
<dbReference type="SUPFAM" id="SSF52821">
    <property type="entry name" value="Rhodanese/Cell cycle control phosphatase"/>
    <property type="match status" value="1"/>
</dbReference>
<dbReference type="AlphaFoldDB" id="A0A846TJI8"/>
<dbReference type="GO" id="GO:0005829">
    <property type="term" value="C:cytosol"/>
    <property type="evidence" value="ECO:0007669"/>
    <property type="project" value="TreeGrafter"/>
</dbReference>
<dbReference type="CDD" id="cd00158">
    <property type="entry name" value="RHOD"/>
    <property type="match status" value="1"/>
</dbReference>
<dbReference type="InterPro" id="IPR035985">
    <property type="entry name" value="Ubiquitin-activating_enz"/>
</dbReference>
<protein>
    <submittedName>
        <fullName evidence="5">Adenylyltransferase/sulfurtransferase MoeZ</fullName>
    </submittedName>
</protein>
<name>A0A846TJI8_9MICC</name>
<dbReference type="EMBL" id="JAAVUN010000007">
    <property type="protein sequence ID" value="NKE09348.1"/>
    <property type="molecule type" value="Genomic_DNA"/>
</dbReference>
<dbReference type="PANTHER" id="PTHR10953">
    <property type="entry name" value="UBIQUITIN-ACTIVATING ENZYME E1"/>
    <property type="match status" value="1"/>
</dbReference>
<dbReference type="Gene3D" id="3.40.250.10">
    <property type="entry name" value="Rhodanese-like domain"/>
    <property type="match status" value="1"/>
</dbReference>
<evidence type="ECO:0000256" key="1">
    <source>
        <dbReference type="ARBA" id="ARBA00022679"/>
    </source>
</evidence>
<dbReference type="Pfam" id="PF00581">
    <property type="entry name" value="Rhodanese"/>
    <property type="match status" value="1"/>
</dbReference>
<dbReference type="InterPro" id="IPR045886">
    <property type="entry name" value="ThiF/MoeB/HesA"/>
</dbReference>
<evidence type="ECO:0000256" key="2">
    <source>
        <dbReference type="ARBA" id="ARBA00022741"/>
    </source>
</evidence>
<keyword evidence="1 5" id="KW-0808">Transferase</keyword>
<dbReference type="InterPro" id="IPR000594">
    <property type="entry name" value="ThiF_NAD_FAD-bd"/>
</dbReference>
<dbReference type="Pfam" id="PF00899">
    <property type="entry name" value="ThiF"/>
    <property type="match status" value="1"/>
</dbReference>
<dbReference type="FunFam" id="3.40.50.720:FF:000033">
    <property type="entry name" value="Adenylyltransferase and sulfurtransferase MOCS3"/>
    <property type="match status" value="1"/>
</dbReference>
<evidence type="ECO:0000256" key="3">
    <source>
        <dbReference type="ARBA" id="ARBA00022840"/>
    </source>
</evidence>
<feature type="domain" description="Rhodanese" evidence="4">
    <location>
        <begin position="339"/>
        <end position="427"/>
    </location>
</feature>
<dbReference type="PROSITE" id="PS50206">
    <property type="entry name" value="RHODANESE_3"/>
    <property type="match status" value="1"/>
</dbReference>
<dbReference type="Proteomes" id="UP000521379">
    <property type="component" value="Unassembled WGS sequence"/>
</dbReference>
<sequence>MNLPPLVEPGPALSLPEIQRYARNLSVPTIGEVGQRRLRAARVLCLGAGGLGSPAILYLAAAGVGTLGIVDDDAVEISNLQRQVLHGEATVGVSKAGSAAARVADLNPDVTVVEHRERLTAANAVELVSGYDLVLDGSDTFETRYVLSDACSLAGVPHVWGSILRFDGQLAVFWAQHGPTYRDLHPVPPAPGSVPSCAEAGVLGALPGVIGSAMALEAMKVIMGVGSPLVGRVSTYDGLDGTWAAIPLVRSQTPVTRMHPFGQVDRDGYGDSPADSACAVPADVVAAGVSAVPYRAEALRVAVRVHTADGGAAVSATSQVPDTVEVLELQEMLETRADGGSDFVLVDVRESWEHQLSSIPGAVLISLGEFRSGAAFPRMADAPSVVLHCQGGVRSAEALDLLRASDAHHGITRTTRHLSGGMNAWNRVNENT</sequence>
<dbReference type="GO" id="GO:0016779">
    <property type="term" value="F:nucleotidyltransferase activity"/>
    <property type="evidence" value="ECO:0007669"/>
    <property type="project" value="UniProtKB-KW"/>
</dbReference>
<dbReference type="GO" id="GO:0005524">
    <property type="term" value="F:ATP binding"/>
    <property type="evidence" value="ECO:0007669"/>
    <property type="project" value="UniProtKB-KW"/>
</dbReference>
<dbReference type="InterPro" id="IPR036873">
    <property type="entry name" value="Rhodanese-like_dom_sf"/>
</dbReference>
<dbReference type="GO" id="GO:0004792">
    <property type="term" value="F:thiosulfate-cyanide sulfurtransferase activity"/>
    <property type="evidence" value="ECO:0007669"/>
    <property type="project" value="TreeGrafter"/>
</dbReference>
<dbReference type="SMART" id="SM00450">
    <property type="entry name" value="RHOD"/>
    <property type="match status" value="1"/>
</dbReference>
<keyword evidence="6" id="KW-1185">Reference proteome</keyword>
<evidence type="ECO:0000313" key="5">
    <source>
        <dbReference type="EMBL" id="NKE09348.1"/>
    </source>
</evidence>
<reference evidence="5 6" key="1">
    <citation type="submission" date="2020-02" db="EMBL/GenBank/DDBJ databases">
        <authorList>
            <person name="Sun Q."/>
        </authorList>
    </citation>
    <scope>NUCLEOTIDE SEQUENCE [LARGE SCALE GENOMIC DNA]</scope>
    <source>
        <strain evidence="5 6">YIM 13062</strain>
    </source>
</reference>
<keyword evidence="3" id="KW-0067">ATP-binding</keyword>
<gene>
    <name evidence="5" type="ORF">GTW58_05210</name>
</gene>
<dbReference type="SUPFAM" id="SSF69572">
    <property type="entry name" value="Activating enzymes of the ubiquitin-like proteins"/>
    <property type="match status" value="1"/>
</dbReference>
<evidence type="ECO:0000313" key="6">
    <source>
        <dbReference type="Proteomes" id="UP000521379"/>
    </source>
</evidence>
<dbReference type="GO" id="GO:0008641">
    <property type="term" value="F:ubiquitin-like modifier activating enzyme activity"/>
    <property type="evidence" value="ECO:0007669"/>
    <property type="project" value="InterPro"/>
</dbReference>
<keyword evidence="2" id="KW-0547">Nucleotide-binding</keyword>
<dbReference type="InterPro" id="IPR001763">
    <property type="entry name" value="Rhodanese-like_dom"/>
</dbReference>
<comment type="caution">
    <text evidence="5">The sequence shown here is derived from an EMBL/GenBank/DDBJ whole genome shotgun (WGS) entry which is preliminary data.</text>
</comment>
<organism evidence="5 6">
    <name type="scientific">Kocuria subflava</name>
    <dbReference type="NCBI Taxonomy" id="1736139"/>
    <lineage>
        <taxon>Bacteria</taxon>
        <taxon>Bacillati</taxon>
        <taxon>Actinomycetota</taxon>
        <taxon>Actinomycetes</taxon>
        <taxon>Micrococcales</taxon>
        <taxon>Micrococcaceae</taxon>
        <taxon>Kocuria</taxon>
    </lineage>
</organism>
<keyword evidence="5" id="KW-0548">Nucleotidyltransferase</keyword>
<dbReference type="GO" id="GO:0008146">
    <property type="term" value="F:sulfotransferase activity"/>
    <property type="evidence" value="ECO:0007669"/>
    <property type="project" value="TreeGrafter"/>
</dbReference>
<evidence type="ECO:0000259" key="4">
    <source>
        <dbReference type="PROSITE" id="PS50206"/>
    </source>
</evidence>
<dbReference type="CDD" id="cd00757">
    <property type="entry name" value="ThiF_MoeB_HesA_family"/>
    <property type="match status" value="1"/>
</dbReference>
<proteinExistence type="predicted"/>
<dbReference type="PANTHER" id="PTHR10953:SF102">
    <property type="entry name" value="ADENYLYLTRANSFERASE AND SULFURTRANSFERASE MOCS3"/>
    <property type="match status" value="1"/>
</dbReference>
<dbReference type="Gene3D" id="3.40.50.720">
    <property type="entry name" value="NAD(P)-binding Rossmann-like Domain"/>
    <property type="match status" value="1"/>
</dbReference>